<evidence type="ECO:0000313" key="1">
    <source>
        <dbReference type="EMBL" id="KAK5826812.1"/>
    </source>
</evidence>
<dbReference type="EMBL" id="JARKNE010000006">
    <property type="protein sequence ID" value="KAK5826812.1"/>
    <property type="molecule type" value="Genomic_DNA"/>
</dbReference>
<comment type="caution">
    <text evidence="1">The sequence shown here is derived from an EMBL/GenBank/DDBJ whole genome shotgun (WGS) entry which is preliminary data.</text>
</comment>
<sequence length="80" mass="9156">MESGSNFYTFDMGIAKNILLIPLARSIYDDFQVWGGEPSDTFSVRSAYKLLQKTTRIPSNNIIQAENVAFYRKLWGLHIP</sequence>
<accession>A0ABR0PQW6</accession>
<name>A0ABR0PQW6_GOSAR</name>
<protein>
    <submittedName>
        <fullName evidence="1">Uncharacterized protein</fullName>
    </submittedName>
</protein>
<keyword evidence="2" id="KW-1185">Reference proteome</keyword>
<organism evidence="1 2">
    <name type="scientific">Gossypium arboreum</name>
    <name type="common">Tree cotton</name>
    <name type="synonym">Gossypium nanking</name>
    <dbReference type="NCBI Taxonomy" id="29729"/>
    <lineage>
        <taxon>Eukaryota</taxon>
        <taxon>Viridiplantae</taxon>
        <taxon>Streptophyta</taxon>
        <taxon>Embryophyta</taxon>
        <taxon>Tracheophyta</taxon>
        <taxon>Spermatophyta</taxon>
        <taxon>Magnoliopsida</taxon>
        <taxon>eudicotyledons</taxon>
        <taxon>Gunneridae</taxon>
        <taxon>Pentapetalae</taxon>
        <taxon>rosids</taxon>
        <taxon>malvids</taxon>
        <taxon>Malvales</taxon>
        <taxon>Malvaceae</taxon>
        <taxon>Malvoideae</taxon>
        <taxon>Gossypium</taxon>
    </lineage>
</organism>
<evidence type="ECO:0000313" key="2">
    <source>
        <dbReference type="Proteomes" id="UP001358586"/>
    </source>
</evidence>
<proteinExistence type="predicted"/>
<gene>
    <name evidence="1" type="ORF">PVK06_021744</name>
</gene>
<dbReference type="Proteomes" id="UP001358586">
    <property type="component" value="Chromosome 6"/>
</dbReference>
<reference evidence="1 2" key="1">
    <citation type="submission" date="2023-03" db="EMBL/GenBank/DDBJ databases">
        <title>WGS of Gossypium arboreum.</title>
        <authorList>
            <person name="Yu D."/>
        </authorList>
    </citation>
    <scope>NUCLEOTIDE SEQUENCE [LARGE SCALE GENOMIC DNA]</scope>
    <source>
        <tissue evidence="1">Leaf</tissue>
    </source>
</reference>